<sequence length="299" mass="33101">MEIVVGTRGSHLALTQTGQVIEQLQSKHPGIRFVPKIIKTKGDRDQHTLLHKMDDKGIFIKELEDELLSGGIDMAVHSMKDMPSILPKGLILANSPKREVAADVLVLKEGASSLEELRNKKIGTGSKRRMFQLAQNKVLSVAIRGNIETRMEKIRTEGLDGVMLAAAGMIRAGYRDRISLYLDPQEFVPAACQGILAIEIREDDRRMFSLIEAISDRDTNICAETERAYLEEVGAGCHSPVGAYSVIEGDHVFLTVLFGTEDAGVLLKKKGNCRIGEHRKLAVSLARDIKGEVEKYEKR</sequence>
<dbReference type="PRINTS" id="PR00151">
    <property type="entry name" value="PORPHBDMNASE"/>
</dbReference>
<protein>
    <recommendedName>
        <fullName evidence="3 7">Hydroxymethylbilane synthase</fullName>
        <ecNumber evidence="3 7">2.5.1.61</ecNumber>
    </recommendedName>
</protein>
<accession>A0ABV9QKE5</accession>
<dbReference type="Gene3D" id="3.30.160.40">
    <property type="entry name" value="Porphobilinogen deaminase, C-terminal domain"/>
    <property type="match status" value="1"/>
</dbReference>
<comment type="similarity">
    <text evidence="2">Belongs to the HMBS family.</text>
</comment>
<dbReference type="GO" id="GO:0004418">
    <property type="term" value="F:hydroxymethylbilane synthase activity"/>
    <property type="evidence" value="ECO:0007669"/>
    <property type="project" value="UniProtKB-EC"/>
</dbReference>
<evidence type="ECO:0000256" key="5">
    <source>
        <dbReference type="ARBA" id="ARBA00023244"/>
    </source>
</evidence>
<dbReference type="InterPro" id="IPR022417">
    <property type="entry name" value="Porphobilin_deaminase_N"/>
</dbReference>
<comment type="function">
    <text evidence="1">Tetrapolymerization of the monopyrrole PBG into the hydroxymethylbilane pre-uroporphyrinogen in several discrete steps.</text>
</comment>
<keyword evidence="4 10" id="KW-0808">Transferase</keyword>
<proteinExistence type="inferred from homology"/>
<dbReference type="EMBL" id="JBHSHL010000015">
    <property type="protein sequence ID" value="MFC4804497.1"/>
    <property type="molecule type" value="Genomic_DNA"/>
</dbReference>
<dbReference type="InterPro" id="IPR036803">
    <property type="entry name" value="Porphobilinogen_deaminase_C_sf"/>
</dbReference>
<dbReference type="Gene3D" id="3.40.190.10">
    <property type="entry name" value="Periplasmic binding protein-like II"/>
    <property type="match status" value="2"/>
</dbReference>
<evidence type="ECO:0000313" key="10">
    <source>
        <dbReference type="EMBL" id="MFC4804497.1"/>
    </source>
</evidence>
<dbReference type="PANTHER" id="PTHR11557">
    <property type="entry name" value="PORPHOBILINOGEN DEAMINASE"/>
    <property type="match status" value="1"/>
</dbReference>
<dbReference type="EC" id="2.5.1.61" evidence="3 7"/>
<dbReference type="Proteomes" id="UP001595916">
    <property type="component" value="Unassembled WGS sequence"/>
</dbReference>
<dbReference type="InterPro" id="IPR000860">
    <property type="entry name" value="HemC"/>
</dbReference>
<dbReference type="SUPFAM" id="SSF54782">
    <property type="entry name" value="Porphobilinogen deaminase (hydroxymethylbilane synthase), C-terminal domain"/>
    <property type="match status" value="1"/>
</dbReference>
<evidence type="ECO:0000256" key="6">
    <source>
        <dbReference type="ARBA" id="ARBA00048169"/>
    </source>
</evidence>
<organism evidence="10 11">
    <name type="scientific">Filifactor villosus</name>
    <dbReference type="NCBI Taxonomy" id="29374"/>
    <lineage>
        <taxon>Bacteria</taxon>
        <taxon>Bacillati</taxon>
        <taxon>Bacillota</taxon>
        <taxon>Clostridia</taxon>
        <taxon>Peptostreptococcales</taxon>
        <taxon>Filifactoraceae</taxon>
        <taxon>Filifactor</taxon>
    </lineage>
</organism>
<name>A0ABV9QKE5_9FIRM</name>
<evidence type="ECO:0000256" key="1">
    <source>
        <dbReference type="ARBA" id="ARBA00002869"/>
    </source>
</evidence>
<keyword evidence="5" id="KW-0627">Porphyrin biosynthesis</keyword>
<dbReference type="PIRSF" id="PIRSF001438">
    <property type="entry name" value="4pyrrol_synth_OHMeBilane_synth"/>
    <property type="match status" value="1"/>
</dbReference>
<reference evidence="11" key="1">
    <citation type="journal article" date="2019" name="Int. J. Syst. Evol. Microbiol.">
        <title>The Global Catalogue of Microorganisms (GCM) 10K type strain sequencing project: providing services to taxonomists for standard genome sequencing and annotation.</title>
        <authorList>
            <consortium name="The Broad Institute Genomics Platform"/>
            <consortium name="The Broad Institute Genome Sequencing Center for Infectious Disease"/>
            <person name="Wu L."/>
            <person name="Ma J."/>
        </authorList>
    </citation>
    <scope>NUCLEOTIDE SEQUENCE [LARGE SCALE GENOMIC DNA]</scope>
    <source>
        <strain evidence="11">CCUG 46385</strain>
    </source>
</reference>
<dbReference type="Pfam" id="PF01379">
    <property type="entry name" value="Porphobil_deam"/>
    <property type="match status" value="1"/>
</dbReference>
<feature type="domain" description="Porphobilinogen deaminase N-terminal" evidence="8">
    <location>
        <begin position="3"/>
        <end position="207"/>
    </location>
</feature>
<dbReference type="NCBIfam" id="TIGR00212">
    <property type="entry name" value="hemC"/>
    <property type="match status" value="1"/>
</dbReference>
<evidence type="ECO:0000256" key="7">
    <source>
        <dbReference type="NCBIfam" id="TIGR00212"/>
    </source>
</evidence>
<dbReference type="Pfam" id="PF03900">
    <property type="entry name" value="Porphobil_deamC"/>
    <property type="match status" value="1"/>
</dbReference>
<comment type="caution">
    <text evidence="10">The sequence shown here is derived from an EMBL/GenBank/DDBJ whole genome shotgun (WGS) entry which is preliminary data.</text>
</comment>
<evidence type="ECO:0000259" key="9">
    <source>
        <dbReference type="Pfam" id="PF03900"/>
    </source>
</evidence>
<dbReference type="RefSeq" id="WP_379788006.1">
    <property type="nucleotide sequence ID" value="NZ_JBHSHL010000015.1"/>
</dbReference>
<dbReference type="InterPro" id="IPR022418">
    <property type="entry name" value="Porphobilinogen_deaminase_C"/>
</dbReference>
<evidence type="ECO:0000256" key="4">
    <source>
        <dbReference type="ARBA" id="ARBA00022679"/>
    </source>
</evidence>
<evidence type="ECO:0000256" key="3">
    <source>
        <dbReference type="ARBA" id="ARBA00012655"/>
    </source>
</evidence>
<gene>
    <name evidence="10" type="primary">hemC</name>
    <name evidence="10" type="ORF">ACFO4R_05310</name>
</gene>
<evidence type="ECO:0000256" key="2">
    <source>
        <dbReference type="ARBA" id="ARBA00005638"/>
    </source>
</evidence>
<evidence type="ECO:0000259" key="8">
    <source>
        <dbReference type="Pfam" id="PF01379"/>
    </source>
</evidence>
<feature type="domain" description="Porphobilinogen deaminase C-terminal" evidence="9">
    <location>
        <begin position="221"/>
        <end position="290"/>
    </location>
</feature>
<comment type="catalytic activity">
    <reaction evidence="6">
        <text>4 porphobilinogen + H2O = hydroxymethylbilane + 4 NH4(+)</text>
        <dbReference type="Rhea" id="RHEA:13185"/>
        <dbReference type="ChEBI" id="CHEBI:15377"/>
        <dbReference type="ChEBI" id="CHEBI:28938"/>
        <dbReference type="ChEBI" id="CHEBI:57845"/>
        <dbReference type="ChEBI" id="CHEBI:58126"/>
        <dbReference type="EC" id="2.5.1.61"/>
    </reaction>
</comment>
<evidence type="ECO:0000313" key="11">
    <source>
        <dbReference type="Proteomes" id="UP001595916"/>
    </source>
</evidence>
<keyword evidence="11" id="KW-1185">Reference proteome</keyword>
<dbReference type="SUPFAM" id="SSF53850">
    <property type="entry name" value="Periplasmic binding protein-like II"/>
    <property type="match status" value="1"/>
</dbReference>
<dbReference type="PANTHER" id="PTHR11557:SF0">
    <property type="entry name" value="PORPHOBILINOGEN DEAMINASE"/>
    <property type="match status" value="1"/>
</dbReference>